<feature type="region of interest" description="Disordered" evidence="7">
    <location>
        <begin position="32"/>
        <end position="102"/>
    </location>
</feature>
<dbReference type="GO" id="GO:0000978">
    <property type="term" value="F:RNA polymerase II cis-regulatory region sequence-specific DNA binding"/>
    <property type="evidence" value="ECO:0007669"/>
    <property type="project" value="TreeGrafter"/>
</dbReference>
<dbReference type="Pfam" id="PF00046">
    <property type="entry name" value="Homeodomain"/>
    <property type="match status" value="1"/>
</dbReference>
<dbReference type="GO" id="GO:0000981">
    <property type="term" value="F:DNA-binding transcription factor activity, RNA polymerase II-specific"/>
    <property type="evidence" value="ECO:0007669"/>
    <property type="project" value="TreeGrafter"/>
</dbReference>
<dbReference type="Proteomes" id="UP000694388">
    <property type="component" value="Unplaced"/>
</dbReference>
<evidence type="ECO:0000256" key="5">
    <source>
        <dbReference type="PROSITE-ProRule" id="PRU00108"/>
    </source>
</evidence>
<dbReference type="GO" id="GO:0046872">
    <property type="term" value="F:metal ion binding"/>
    <property type="evidence" value="ECO:0007669"/>
    <property type="project" value="UniProtKB-KW"/>
</dbReference>
<evidence type="ECO:0000313" key="9">
    <source>
        <dbReference type="Ensembl" id="ENSEBUP00000003090.1"/>
    </source>
</evidence>
<dbReference type="SUPFAM" id="SSF46689">
    <property type="entry name" value="Homeodomain-like"/>
    <property type="match status" value="1"/>
</dbReference>
<dbReference type="PANTHER" id="PTHR45891:SF3">
    <property type="entry name" value="ZINC FINGER PROTEIN 2"/>
    <property type="match status" value="1"/>
</dbReference>
<evidence type="ECO:0000256" key="3">
    <source>
        <dbReference type="ARBA" id="ARBA00022737"/>
    </source>
</evidence>
<evidence type="ECO:0000256" key="4">
    <source>
        <dbReference type="ARBA" id="ARBA00022833"/>
    </source>
</evidence>
<reference evidence="9" key="1">
    <citation type="submission" date="2025-08" db="UniProtKB">
        <authorList>
            <consortium name="Ensembl"/>
        </authorList>
    </citation>
    <scope>IDENTIFICATION</scope>
</reference>
<dbReference type="InterPro" id="IPR009057">
    <property type="entry name" value="Homeodomain-like_sf"/>
</dbReference>
<dbReference type="SMART" id="SM00389">
    <property type="entry name" value="HOX"/>
    <property type="match status" value="1"/>
</dbReference>
<evidence type="ECO:0000256" key="1">
    <source>
        <dbReference type="ARBA" id="ARBA00004123"/>
    </source>
</evidence>
<proteinExistence type="predicted"/>
<evidence type="ECO:0000259" key="8">
    <source>
        <dbReference type="PROSITE" id="PS50071"/>
    </source>
</evidence>
<accession>A0A8C4NHQ5</accession>
<sequence>MLQSFQIPFTSLRSPHFLQQLGFGTNSLPLDLTNLQRESRDENGSVRSDRKEARSPNNHNLRSSSLSIDPSLGGGKRFDKVSKAEVPHKSGHVAMEKKPHQHLDKTILKAETCIPVKMVDLPRNTIVSSKLNSSFEDAKSEFPSMSKAEDNSTIKRSKRTTFKEYQVRAMRESFQVNAYPREDEIKRLSVLLHLPACTIVLWFQNARQRYRRQRESEKDSDQSSKGFHAILLMYLLQLASFKYWA</sequence>
<reference evidence="9" key="2">
    <citation type="submission" date="2025-09" db="UniProtKB">
        <authorList>
            <consortium name="Ensembl"/>
        </authorList>
    </citation>
    <scope>IDENTIFICATION</scope>
</reference>
<dbReference type="InterPro" id="IPR051968">
    <property type="entry name" value="ZnFinger_Homeobox_TR"/>
</dbReference>
<keyword evidence="3" id="KW-0677">Repeat</keyword>
<evidence type="ECO:0000256" key="2">
    <source>
        <dbReference type="ARBA" id="ARBA00022723"/>
    </source>
</evidence>
<name>A0A8C4NHQ5_EPTBU</name>
<comment type="subcellular location">
    <subcellularLocation>
        <location evidence="1 5 6">Nucleus</location>
    </subcellularLocation>
</comment>
<protein>
    <recommendedName>
        <fullName evidence="8">Homeobox domain-containing protein</fullName>
    </recommendedName>
</protein>
<feature type="compositionally biased region" description="Basic and acidic residues" evidence="7">
    <location>
        <begin position="37"/>
        <end position="54"/>
    </location>
</feature>
<dbReference type="Gene3D" id="1.10.10.60">
    <property type="entry name" value="Homeodomain-like"/>
    <property type="match status" value="1"/>
</dbReference>
<keyword evidence="2" id="KW-0479">Metal-binding</keyword>
<keyword evidence="5 6" id="KW-0371">Homeobox</keyword>
<keyword evidence="4" id="KW-0862">Zinc</keyword>
<feature type="compositionally biased region" description="Basic and acidic residues" evidence="7">
    <location>
        <begin position="76"/>
        <end position="102"/>
    </location>
</feature>
<dbReference type="CDD" id="cd00086">
    <property type="entry name" value="homeodomain"/>
    <property type="match status" value="1"/>
</dbReference>
<dbReference type="GO" id="GO:0005634">
    <property type="term" value="C:nucleus"/>
    <property type="evidence" value="ECO:0007669"/>
    <property type="project" value="UniProtKB-SubCell"/>
</dbReference>
<feature type="DNA-binding region" description="Homeobox" evidence="5">
    <location>
        <begin position="155"/>
        <end position="214"/>
    </location>
</feature>
<dbReference type="Ensembl" id="ENSEBUT00000003454.1">
    <property type="protein sequence ID" value="ENSEBUP00000003090.1"/>
    <property type="gene ID" value="ENSEBUG00000002267.1"/>
</dbReference>
<dbReference type="InterPro" id="IPR001356">
    <property type="entry name" value="HD"/>
</dbReference>
<dbReference type="PROSITE" id="PS50071">
    <property type="entry name" value="HOMEOBOX_2"/>
    <property type="match status" value="1"/>
</dbReference>
<dbReference type="PANTHER" id="PTHR45891">
    <property type="entry name" value="ZINC FINGER HOMEOBOX PROTEIN"/>
    <property type="match status" value="1"/>
</dbReference>
<evidence type="ECO:0000256" key="7">
    <source>
        <dbReference type="SAM" id="MobiDB-lite"/>
    </source>
</evidence>
<feature type="domain" description="Homeobox" evidence="8">
    <location>
        <begin position="153"/>
        <end position="213"/>
    </location>
</feature>
<keyword evidence="10" id="KW-1185">Reference proteome</keyword>
<organism evidence="9 10">
    <name type="scientific">Eptatretus burgeri</name>
    <name type="common">Inshore hagfish</name>
    <dbReference type="NCBI Taxonomy" id="7764"/>
    <lineage>
        <taxon>Eukaryota</taxon>
        <taxon>Metazoa</taxon>
        <taxon>Chordata</taxon>
        <taxon>Craniata</taxon>
        <taxon>Vertebrata</taxon>
        <taxon>Cyclostomata</taxon>
        <taxon>Myxini</taxon>
        <taxon>Myxiniformes</taxon>
        <taxon>Myxinidae</taxon>
        <taxon>Eptatretinae</taxon>
        <taxon>Eptatretus</taxon>
    </lineage>
</organism>
<evidence type="ECO:0000313" key="10">
    <source>
        <dbReference type="Proteomes" id="UP000694388"/>
    </source>
</evidence>
<keyword evidence="5 6" id="KW-0539">Nucleus</keyword>
<evidence type="ECO:0000256" key="6">
    <source>
        <dbReference type="RuleBase" id="RU000682"/>
    </source>
</evidence>
<feature type="compositionally biased region" description="Polar residues" evidence="7">
    <location>
        <begin position="55"/>
        <end position="68"/>
    </location>
</feature>
<dbReference type="AlphaFoldDB" id="A0A8C4NHQ5"/>
<keyword evidence="5 6" id="KW-0238">DNA-binding</keyword>